<accession>A0ABQ1V1K8</accession>
<evidence type="ECO:0000256" key="1">
    <source>
        <dbReference type="PIRNR" id="PIRNR021497"/>
    </source>
</evidence>
<dbReference type="Proteomes" id="UP000632454">
    <property type="component" value="Unassembled WGS sequence"/>
</dbReference>
<comment type="similarity">
    <text evidence="1">Belongs to the Stf0 sulfotransferase family.</text>
</comment>
<evidence type="ECO:0000259" key="3">
    <source>
        <dbReference type="Pfam" id="PF09037"/>
    </source>
</evidence>
<reference evidence="5" key="1">
    <citation type="journal article" date="2019" name="Int. J. Syst. Evol. Microbiol.">
        <title>The Global Catalogue of Microorganisms (GCM) 10K type strain sequencing project: providing services to taxonomists for standard genome sequencing and annotation.</title>
        <authorList>
            <consortium name="The Broad Institute Genomics Platform"/>
            <consortium name="The Broad Institute Genome Sequencing Center for Infectious Disease"/>
            <person name="Wu L."/>
            <person name="Ma J."/>
        </authorList>
    </citation>
    <scope>NUCLEOTIDE SEQUENCE [LARGE SCALE GENOMIC DNA]</scope>
    <source>
        <strain evidence="5">CCM 7855</strain>
    </source>
</reference>
<feature type="domain" description="Sulphotransferase Stf0" evidence="3">
    <location>
        <begin position="7"/>
        <end position="269"/>
    </location>
</feature>
<comment type="catalytic activity">
    <reaction evidence="1">
        <text>alpha,alpha-trehalose + 3'-phosphoadenylyl sulfate = 2-O-sulfo-alpha,alpha-trehalose + adenosine 3',5'-bisphosphate + H(+)</text>
        <dbReference type="Rhea" id="RHEA:41608"/>
        <dbReference type="ChEBI" id="CHEBI:15378"/>
        <dbReference type="ChEBI" id="CHEBI:16551"/>
        <dbReference type="ChEBI" id="CHEBI:58339"/>
        <dbReference type="ChEBI" id="CHEBI:58343"/>
        <dbReference type="ChEBI" id="CHEBI:60091"/>
        <dbReference type="EC" id="2.8.2.37"/>
    </reaction>
</comment>
<name>A0ABQ1V1K8_9NOCA</name>
<dbReference type="Gene3D" id="3.40.50.300">
    <property type="entry name" value="P-loop containing nucleotide triphosphate hydrolases"/>
    <property type="match status" value="1"/>
</dbReference>
<comment type="function">
    <text evidence="1">Catalyzes the sulfuryl group transfer from 3'-phosphoadenosine-5'-phosphosulfate (PAPS) to trehalose, leading to trehalose-2-sulfate (T2S).</text>
</comment>
<comment type="pathway">
    <text evidence="1">Glycolipid metabolism.</text>
</comment>
<dbReference type="EMBL" id="BMCS01000002">
    <property type="protein sequence ID" value="GGF34709.1"/>
    <property type="molecule type" value="Genomic_DNA"/>
</dbReference>
<keyword evidence="1" id="KW-0808">Transferase</keyword>
<organism evidence="4 5">
    <name type="scientific">Williamsia phyllosphaerae</name>
    <dbReference type="NCBI Taxonomy" id="885042"/>
    <lineage>
        <taxon>Bacteria</taxon>
        <taxon>Bacillati</taxon>
        <taxon>Actinomycetota</taxon>
        <taxon>Actinomycetes</taxon>
        <taxon>Mycobacteriales</taxon>
        <taxon>Nocardiaceae</taxon>
        <taxon>Williamsia</taxon>
    </lineage>
</organism>
<gene>
    <name evidence="4" type="ORF">GCM10007298_33130</name>
</gene>
<sequence length="280" mass="30127">MTAVNQAYLVCASQRSGSTLLVASLAATEVAGRPAEFFEDLPDTGLPPQSQDWFADYVGPDPDGVHALLHPAVAGRPDERSAQRWRDDILDAGTTRNGVWGGKLMWNQTPLLIDHASGLGATGGLRTAIRALLGVEPTYILVNRDDVAAQAVSMWRAVQTQTWVDDPSGGGPTVTAGAGRDEAAQYHAGAIAHLAAELAAQQQAWDRWFREEAIDPIRVEFDELVREPRSTTASVLTALGLDPDLAPPPPLTRQGDGRSAEWVARYRADAETNGYPLTRN</sequence>
<evidence type="ECO:0000313" key="5">
    <source>
        <dbReference type="Proteomes" id="UP000632454"/>
    </source>
</evidence>
<dbReference type="InterPro" id="IPR024628">
    <property type="entry name" value="Sulfotransferase_Stf0_dom"/>
</dbReference>
<evidence type="ECO:0000313" key="4">
    <source>
        <dbReference type="EMBL" id="GGF34709.1"/>
    </source>
</evidence>
<protein>
    <recommendedName>
        <fullName evidence="1">Trehalose 2-sulfotransferase</fullName>
    </recommendedName>
</protein>
<keyword evidence="5" id="KW-1185">Reference proteome</keyword>
<evidence type="ECO:0000256" key="2">
    <source>
        <dbReference type="SAM" id="MobiDB-lite"/>
    </source>
</evidence>
<dbReference type="PIRSF" id="PIRSF021497">
    <property type="entry name" value="Sulphotransferase_Stf0"/>
    <property type="match status" value="1"/>
</dbReference>
<dbReference type="SUPFAM" id="SSF52540">
    <property type="entry name" value="P-loop containing nucleoside triphosphate hydrolases"/>
    <property type="match status" value="1"/>
</dbReference>
<dbReference type="Pfam" id="PF09037">
    <property type="entry name" value="Sulphotransf"/>
    <property type="match status" value="1"/>
</dbReference>
<keyword evidence="1" id="KW-0119">Carbohydrate metabolism</keyword>
<feature type="region of interest" description="Disordered" evidence="2">
    <location>
        <begin position="240"/>
        <end position="259"/>
    </location>
</feature>
<dbReference type="InterPro" id="IPR015124">
    <property type="entry name" value="Stf0"/>
</dbReference>
<dbReference type="RefSeq" id="WP_188491028.1">
    <property type="nucleotide sequence ID" value="NZ_BMCS01000002.1"/>
</dbReference>
<dbReference type="InterPro" id="IPR027417">
    <property type="entry name" value="P-loop_NTPase"/>
</dbReference>
<proteinExistence type="inferred from homology"/>
<comment type="caution">
    <text evidence="4">The sequence shown here is derived from an EMBL/GenBank/DDBJ whole genome shotgun (WGS) entry which is preliminary data.</text>
</comment>